<dbReference type="Pfam" id="PF05147">
    <property type="entry name" value="LANC_like"/>
    <property type="match status" value="1"/>
</dbReference>
<evidence type="ECO:0000313" key="1">
    <source>
        <dbReference type="EMBL" id="MES0836954.1"/>
    </source>
</evidence>
<accession>A0ABV2A341</accession>
<reference evidence="1 2" key="1">
    <citation type="submission" date="2024-06" db="EMBL/GenBank/DDBJ databases">
        <authorList>
            <person name="Bataeva Y.V."/>
            <person name="Grigorian L.N."/>
            <person name="Solomentsev V.I."/>
        </authorList>
    </citation>
    <scope>NUCLEOTIDE SEQUENCE [LARGE SCALE GENOMIC DNA]</scope>
    <source>
        <strain evidence="2">SCPM-O-B-12605 (RCAM04882)</strain>
    </source>
</reference>
<comment type="caution">
    <text evidence="1">The sequence shown here is derived from an EMBL/GenBank/DDBJ whole genome shotgun (WGS) entry which is preliminary data.</text>
</comment>
<organism evidence="1 2">
    <name type="scientific">Nocardiopsis tropica</name>
    <dbReference type="NCBI Taxonomy" id="109330"/>
    <lineage>
        <taxon>Bacteria</taxon>
        <taxon>Bacillati</taxon>
        <taxon>Actinomycetota</taxon>
        <taxon>Actinomycetes</taxon>
        <taxon>Streptosporangiales</taxon>
        <taxon>Nocardiopsidaceae</taxon>
        <taxon>Nocardiopsis</taxon>
    </lineage>
</organism>
<dbReference type="SMART" id="SM01260">
    <property type="entry name" value="LANC_like"/>
    <property type="match status" value="1"/>
</dbReference>
<dbReference type="PRINTS" id="PR01955">
    <property type="entry name" value="LANCFRANKIA"/>
</dbReference>
<name>A0ABV2A341_9ACTN</name>
<dbReference type="Gene3D" id="1.50.10.20">
    <property type="match status" value="1"/>
</dbReference>
<dbReference type="PRINTS" id="PR01950">
    <property type="entry name" value="LANCSUPER"/>
</dbReference>
<evidence type="ECO:0000313" key="2">
    <source>
        <dbReference type="Proteomes" id="UP001432401"/>
    </source>
</evidence>
<dbReference type="CDD" id="cd04793">
    <property type="entry name" value="LanC"/>
    <property type="match status" value="1"/>
</dbReference>
<dbReference type="RefSeq" id="WP_352985847.1">
    <property type="nucleotide sequence ID" value="NZ_JBEQNA010000013.1"/>
</dbReference>
<dbReference type="EMBL" id="JBEQNB010000014">
    <property type="protein sequence ID" value="MES0836954.1"/>
    <property type="molecule type" value="Genomic_DNA"/>
</dbReference>
<proteinExistence type="predicted"/>
<gene>
    <name evidence="1" type="ORF">ABUK86_24470</name>
</gene>
<protein>
    <submittedName>
        <fullName evidence="1">Lanthionine synthetase C family protein</fullName>
    </submittedName>
</protein>
<dbReference type="Proteomes" id="UP001432401">
    <property type="component" value="Unassembled WGS sequence"/>
</dbReference>
<dbReference type="InterPro" id="IPR007822">
    <property type="entry name" value="LANC-like"/>
</dbReference>
<dbReference type="InterPro" id="IPR033889">
    <property type="entry name" value="LanC"/>
</dbReference>
<sequence length="412" mass="43922">MTTTITKATEIAGLVAGRLATPEQGRALAGGRWWPQSLAHGAAGVALLHIERARTGHGPWERVQRWLECAVAEGVDSSPSAHLYYGAPAVAFVLHQASEVHPGYERELALLDRAVERIVFSRLERAHARMDAGELVLLSEFDTIRGLTGLGALFLTRDPQGPLLRNLLAYLVRLTEPVTVRGHELPGWWSPVGPGGRADAAFPGGHANTGMAHGIAGPLTLLAAALRRGIEVDGHVEAIQCILSWLDTWQRSSPSRAWWPYWVTRPQLDGTRGLVGPQRPSWCYGAAGVARAQLLAADALGDQQRYAAAQSTLARLFTEEPMALDSSLCHGRAGLAVLAHATALGNALGLCAALSDGDAAAVADDLFARVGIGLLEGAAGIAIALHTLHTPTPDMGWATFLLFDRQEHRLDG</sequence>
<keyword evidence="2" id="KW-1185">Reference proteome</keyword>
<dbReference type="SUPFAM" id="SSF158745">
    <property type="entry name" value="LanC-like"/>
    <property type="match status" value="1"/>
</dbReference>